<protein>
    <submittedName>
        <fullName evidence="5">LacI family DNA-binding transcriptional regulator</fullName>
    </submittedName>
</protein>
<dbReference type="SMART" id="SM00354">
    <property type="entry name" value="HTH_LACI"/>
    <property type="match status" value="1"/>
</dbReference>
<evidence type="ECO:0000313" key="5">
    <source>
        <dbReference type="EMBL" id="QNM03634.1"/>
    </source>
</evidence>
<dbReference type="Pfam" id="PF00356">
    <property type="entry name" value="LacI"/>
    <property type="match status" value="1"/>
</dbReference>
<evidence type="ECO:0000256" key="2">
    <source>
        <dbReference type="ARBA" id="ARBA00023125"/>
    </source>
</evidence>
<keyword evidence="6" id="KW-1185">Reference proteome</keyword>
<dbReference type="PROSITE" id="PS00356">
    <property type="entry name" value="HTH_LACI_1"/>
    <property type="match status" value="1"/>
</dbReference>
<dbReference type="RefSeq" id="WP_022153477.1">
    <property type="nucleotide sequence ID" value="NZ_CP060633.1"/>
</dbReference>
<dbReference type="AlphaFoldDB" id="A0A7G9FYK2"/>
<dbReference type="Gene3D" id="3.40.50.2300">
    <property type="match status" value="2"/>
</dbReference>
<dbReference type="InterPro" id="IPR000843">
    <property type="entry name" value="HTH_LacI"/>
</dbReference>
<dbReference type="KEGG" id="ssun:H9Q77_05955"/>
<dbReference type="EMBL" id="CP060633">
    <property type="protein sequence ID" value="QNM03634.1"/>
    <property type="molecule type" value="Genomic_DNA"/>
</dbReference>
<dbReference type="PANTHER" id="PTHR30146:SF149">
    <property type="entry name" value="HTH-TYPE TRANSCRIPTIONAL REGULATOR EBGR"/>
    <property type="match status" value="1"/>
</dbReference>
<dbReference type="Proteomes" id="UP000515981">
    <property type="component" value="Chromosome"/>
</dbReference>
<dbReference type="Pfam" id="PF13377">
    <property type="entry name" value="Peripla_BP_3"/>
    <property type="match status" value="1"/>
</dbReference>
<name>A0A7G9FYK2_9FIRM</name>
<dbReference type="PANTHER" id="PTHR30146">
    <property type="entry name" value="LACI-RELATED TRANSCRIPTIONAL REPRESSOR"/>
    <property type="match status" value="1"/>
</dbReference>
<evidence type="ECO:0000256" key="1">
    <source>
        <dbReference type="ARBA" id="ARBA00023015"/>
    </source>
</evidence>
<dbReference type="CDD" id="cd01392">
    <property type="entry name" value="HTH_LacI"/>
    <property type="match status" value="1"/>
</dbReference>
<accession>A0A7G9FYK2</accession>
<dbReference type="Gene3D" id="1.10.260.40">
    <property type="entry name" value="lambda repressor-like DNA-binding domains"/>
    <property type="match status" value="1"/>
</dbReference>
<feature type="domain" description="HTH lacI-type" evidence="4">
    <location>
        <begin position="2"/>
        <end position="48"/>
    </location>
</feature>
<dbReference type="InterPro" id="IPR028082">
    <property type="entry name" value="Peripla_BP_I"/>
</dbReference>
<dbReference type="InterPro" id="IPR010982">
    <property type="entry name" value="Lambda_DNA-bd_dom_sf"/>
</dbReference>
<organism evidence="5 6">
    <name type="scientific">Simiaoa sunii</name>
    <dbReference type="NCBI Taxonomy" id="2763672"/>
    <lineage>
        <taxon>Bacteria</taxon>
        <taxon>Bacillati</taxon>
        <taxon>Bacillota</taxon>
        <taxon>Clostridia</taxon>
        <taxon>Lachnospirales</taxon>
        <taxon>Lachnospiraceae</taxon>
        <taxon>Simiaoa</taxon>
    </lineage>
</organism>
<keyword evidence="1" id="KW-0805">Transcription regulation</keyword>
<dbReference type="CDD" id="cd01544">
    <property type="entry name" value="PBP1_GalR"/>
    <property type="match status" value="1"/>
</dbReference>
<dbReference type="GO" id="GO:0003700">
    <property type="term" value="F:DNA-binding transcription factor activity"/>
    <property type="evidence" value="ECO:0007669"/>
    <property type="project" value="TreeGrafter"/>
</dbReference>
<proteinExistence type="predicted"/>
<dbReference type="InterPro" id="IPR046335">
    <property type="entry name" value="LacI/GalR-like_sensor"/>
</dbReference>
<dbReference type="SUPFAM" id="SSF47413">
    <property type="entry name" value="lambda repressor-like DNA-binding domains"/>
    <property type="match status" value="1"/>
</dbReference>
<evidence type="ECO:0000259" key="4">
    <source>
        <dbReference type="PROSITE" id="PS50932"/>
    </source>
</evidence>
<gene>
    <name evidence="5" type="ORF">H9Q77_05955</name>
</gene>
<dbReference type="PROSITE" id="PS50932">
    <property type="entry name" value="HTH_LACI_2"/>
    <property type="match status" value="1"/>
</dbReference>
<evidence type="ECO:0000256" key="3">
    <source>
        <dbReference type="ARBA" id="ARBA00023163"/>
    </source>
</evidence>
<keyword evidence="2 5" id="KW-0238">DNA-binding</keyword>
<evidence type="ECO:0000313" key="6">
    <source>
        <dbReference type="Proteomes" id="UP000515981"/>
    </source>
</evidence>
<dbReference type="SUPFAM" id="SSF53822">
    <property type="entry name" value="Periplasmic binding protein-like I"/>
    <property type="match status" value="1"/>
</dbReference>
<dbReference type="GO" id="GO:0000976">
    <property type="term" value="F:transcription cis-regulatory region binding"/>
    <property type="evidence" value="ECO:0007669"/>
    <property type="project" value="TreeGrafter"/>
</dbReference>
<reference evidence="5 6" key="1">
    <citation type="submission" date="2020-08" db="EMBL/GenBank/DDBJ databases">
        <authorList>
            <person name="Liu C."/>
            <person name="Sun Q."/>
        </authorList>
    </citation>
    <scope>NUCLEOTIDE SEQUENCE [LARGE SCALE GENOMIC DNA]</scope>
    <source>
        <strain evidence="5 6">NSJ-8</strain>
    </source>
</reference>
<sequence length="327" mass="37036">MATIKEIAEIVGVSSAAVSRVLNYDEGISVSEETREAIFATAEKIGYKKKVIYPKIENVALLYFTDNEDELEDVFYRGVREEVIKQAKKMNIRLQIYDRRDGMSVIPRDLNAFIAVGWLTRKEINQLYKICPRGVFIGTSPDEKLFDAVRPNMDSFVTQMVDYFVEKGHKKIGFIGGSDRNIDTGKPSMDIREWSFRQSVAYYHCLEEEYILISEKFTVDEGYRMGKELLKKSSLPTALCIASDTLAVGVLQALNEKGIQVPEQMALFSINDVNIAKYLSPPLTTIHIDIPCICETALDLLRNRVLYGGKVTKLIFVNGIPIFRKSC</sequence>
<keyword evidence="3" id="KW-0804">Transcription</keyword>